<keyword evidence="1 7" id="KW-0489">Methyltransferase</keyword>
<evidence type="ECO:0000256" key="4">
    <source>
        <dbReference type="ARBA" id="ARBA00060542"/>
    </source>
</evidence>
<accession>A0A0N0E7K6</accession>
<dbReference type="Gene3D" id="3.40.50.150">
    <property type="entry name" value="Vaccinia Virus protein VP39"/>
    <property type="match status" value="2"/>
</dbReference>
<dbReference type="GO" id="GO:0052729">
    <property type="term" value="F:dimethylglycine N-methyltransferase activity"/>
    <property type="evidence" value="ECO:0007669"/>
    <property type="project" value="UniProtKB-ARBA"/>
</dbReference>
<dbReference type="Pfam" id="PF08241">
    <property type="entry name" value="Methyltransf_11"/>
    <property type="match status" value="1"/>
</dbReference>
<dbReference type="STRING" id="1514904.SU32_08535"/>
<dbReference type="GO" id="GO:0032259">
    <property type="term" value="P:methylation"/>
    <property type="evidence" value="ECO:0007669"/>
    <property type="project" value="UniProtKB-KW"/>
</dbReference>
<dbReference type="OrthoDB" id="9765084at2"/>
<evidence type="ECO:0000313" key="8">
    <source>
        <dbReference type="Proteomes" id="UP000038011"/>
    </source>
</evidence>
<feature type="domain" description="Methyltransferase type 11" evidence="5">
    <location>
        <begin position="355"/>
        <end position="452"/>
    </location>
</feature>
<proteinExistence type="predicted"/>
<dbReference type="InterPro" id="IPR041698">
    <property type="entry name" value="Methyltransf_25"/>
</dbReference>
<organism evidence="7 8">
    <name type="scientific">Ahrensia marina</name>
    <dbReference type="NCBI Taxonomy" id="1514904"/>
    <lineage>
        <taxon>Bacteria</taxon>
        <taxon>Pseudomonadati</taxon>
        <taxon>Pseudomonadota</taxon>
        <taxon>Alphaproteobacteria</taxon>
        <taxon>Hyphomicrobiales</taxon>
        <taxon>Ahrensiaceae</taxon>
        <taxon>Ahrensia</taxon>
    </lineage>
</organism>
<evidence type="ECO:0000259" key="5">
    <source>
        <dbReference type="Pfam" id="PF08241"/>
    </source>
</evidence>
<sequence length="564" mass="63881">MINSEASSEFSSPELALKKQKYNSNPLKDRSTDHYRNEYISEFVDKWDSLIDWEGRAKGEGDFFVDVLRSRGKQTVLDVATGTGFHSVRLIEEGFDVTSADGSGAMLAKAFQNAQERGLTLKTLRADWRWLGRSTESRYDAIICLGNSFTHLHDELDRRRVLAEFYAALKPNGILIIDQRNYDYMLDSGYSSKHKYYYCGNQVSAKPIHIAEDLVRFEYSFPDDTSYTLNLCPIRKNYMRKLLREGGFERIRTYGDFESAYSDKDADFFVHVAEKSVLTPSVPMPINQSIRSLAITEDYYNSNDADTFYSTIWGGEDLHLGIYDDTNDVKDAGFATIDRMCSILPELNADSKVIDLGSGYGGTGRYLANKFNCRVTGLNLSDTQNDRNRLMVKRANLQDNITVTHGNFEDIPAANDSFDIVWSQDAFLHSDAREKILAESFRVLKNGGTMIFTDPMQADICPEGVLQPIYDRLHLTSLASFSSYIELAKLIGFEVEATTDLSTQLPKHFSRIKEELIANREKVAEGASEEYIENMLRGLDRWIDGGEQGYLAWGIIKLKKPANS</sequence>
<dbReference type="GO" id="GO:0016594">
    <property type="term" value="F:glycine binding"/>
    <property type="evidence" value="ECO:0007669"/>
    <property type="project" value="TreeGrafter"/>
</dbReference>
<dbReference type="Pfam" id="PF13649">
    <property type="entry name" value="Methyltransf_25"/>
    <property type="match status" value="1"/>
</dbReference>
<keyword evidence="3" id="KW-0949">S-adenosyl-L-methionine</keyword>
<dbReference type="GO" id="GO:0006730">
    <property type="term" value="P:one-carbon metabolic process"/>
    <property type="evidence" value="ECO:0007669"/>
    <property type="project" value="TreeGrafter"/>
</dbReference>
<dbReference type="AlphaFoldDB" id="A0A0N0E7K6"/>
<protein>
    <submittedName>
        <fullName evidence="7">SAM-dependent methyltransferase</fullName>
    </submittedName>
</protein>
<dbReference type="Proteomes" id="UP000038011">
    <property type="component" value="Unassembled WGS sequence"/>
</dbReference>
<dbReference type="GO" id="GO:0017174">
    <property type="term" value="F:glycine N-methyltransferase activity"/>
    <property type="evidence" value="ECO:0007669"/>
    <property type="project" value="InterPro"/>
</dbReference>
<dbReference type="PANTHER" id="PTHR16458">
    <property type="entry name" value="GLYCINE N-METHYLTRANSFERASE"/>
    <property type="match status" value="1"/>
</dbReference>
<dbReference type="GO" id="GO:0005829">
    <property type="term" value="C:cytosol"/>
    <property type="evidence" value="ECO:0007669"/>
    <property type="project" value="TreeGrafter"/>
</dbReference>
<keyword evidence="8" id="KW-1185">Reference proteome</keyword>
<dbReference type="GO" id="GO:0046498">
    <property type="term" value="P:S-adenosylhomocysteine metabolic process"/>
    <property type="evidence" value="ECO:0007669"/>
    <property type="project" value="TreeGrafter"/>
</dbReference>
<evidence type="ECO:0000313" key="7">
    <source>
        <dbReference type="EMBL" id="KPB01295.1"/>
    </source>
</evidence>
<dbReference type="GO" id="GO:0046500">
    <property type="term" value="P:S-adenosylmethionine metabolic process"/>
    <property type="evidence" value="ECO:0007669"/>
    <property type="project" value="TreeGrafter"/>
</dbReference>
<comment type="caution">
    <text evidence="7">The sequence shown here is derived from an EMBL/GenBank/DDBJ whole genome shotgun (WGS) entry which is preliminary data.</text>
</comment>
<evidence type="ECO:0000256" key="2">
    <source>
        <dbReference type="ARBA" id="ARBA00022679"/>
    </source>
</evidence>
<evidence type="ECO:0000256" key="3">
    <source>
        <dbReference type="ARBA" id="ARBA00022691"/>
    </source>
</evidence>
<dbReference type="PATRIC" id="fig|1514904.3.peg.524"/>
<dbReference type="GO" id="GO:1901052">
    <property type="term" value="P:sarcosine metabolic process"/>
    <property type="evidence" value="ECO:0007669"/>
    <property type="project" value="TreeGrafter"/>
</dbReference>
<keyword evidence="2 7" id="KW-0808">Transferase</keyword>
<comment type="pathway">
    <text evidence="4">Amine and polyamine biosynthesis; betaine biosynthesis via glycine pathway; betaine from glycine: step 3/3.</text>
</comment>
<evidence type="ECO:0000256" key="1">
    <source>
        <dbReference type="ARBA" id="ARBA00022603"/>
    </source>
</evidence>
<dbReference type="InterPro" id="IPR014369">
    <property type="entry name" value="Gly/Sar_N_MeTrfase"/>
</dbReference>
<dbReference type="Gene3D" id="3.30.46.10">
    <property type="entry name" value="Glycine N-methyltransferase, chain A, domain 1"/>
    <property type="match status" value="1"/>
</dbReference>
<gene>
    <name evidence="7" type="ORF">SU32_08535</name>
</gene>
<dbReference type="GO" id="GO:0006111">
    <property type="term" value="P:regulation of gluconeogenesis"/>
    <property type="evidence" value="ECO:0007669"/>
    <property type="project" value="TreeGrafter"/>
</dbReference>
<dbReference type="GO" id="GO:0042802">
    <property type="term" value="F:identical protein binding"/>
    <property type="evidence" value="ECO:0007669"/>
    <property type="project" value="TreeGrafter"/>
</dbReference>
<evidence type="ECO:0000259" key="6">
    <source>
        <dbReference type="Pfam" id="PF13649"/>
    </source>
</evidence>
<dbReference type="GO" id="GO:1904047">
    <property type="term" value="F:S-adenosyl-L-methionine binding"/>
    <property type="evidence" value="ECO:0007669"/>
    <property type="project" value="TreeGrafter"/>
</dbReference>
<dbReference type="FunFam" id="3.40.50.150:FF:000461">
    <property type="entry name" value="Sarcosine/dimethylglycine N-methyltransferase"/>
    <property type="match status" value="1"/>
</dbReference>
<dbReference type="SUPFAM" id="SSF53335">
    <property type="entry name" value="S-adenosyl-L-methionine-dependent methyltransferases"/>
    <property type="match status" value="2"/>
</dbReference>
<reference evidence="7 8" key="1">
    <citation type="submission" date="2015-01" db="EMBL/GenBank/DDBJ databases">
        <title>Ahrensia donghaiensis sp. nov., a novel dimethylsulphoniopropionate-cleavage bacterium isolated from seawater and emended descriptions of the genus Ahrensia and Ahrensia kielensis.</title>
        <authorList>
            <person name="Liu J."/>
        </authorList>
    </citation>
    <scope>NUCLEOTIDE SEQUENCE [LARGE SCALE GENOMIC DNA]</scope>
    <source>
        <strain evidence="7 8">LZD062</strain>
    </source>
</reference>
<dbReference type="PANTHER" id="PTHR16458:SF2">
    <property type="entry name" value="GLYCINE N-METHYLTRANSFERASE"/>
    <property type="match status" value="1"/>
</dbReference>
<name>A0A0N0E7K6_9HYPH</name>
<dbReference type="InterPro" id="IPR029063">
    <property type="entry name" value="SAM-dependent_MTases_sf"/>
</dbReference>
<dbReference type="EMBL" id="JXMU01000011">
    <property type="protein sequence ID" value="KPB01295.1"/>
    <property type="molecule type" value="Genomic_DNA"/>
</dbReference>
<feature type="domain" description="Methyltransferase" evidence="6">
    <location>
        <begin position="76"/>
        <end position="173"/>
    </location>
</feature>
<dbReference type="PROSITE" id="PS51600">
    <property type="entry name" value="SAM_GNMT"/>
    <property type="match status" value="1"/>
</dbReference>
<dbReference type="CDD" id="cd02440">
    <property type="entry name" value="AdoMet_MTases"/>
    <property type="match status" value="2"/>
</dbReference>
<dbReference type="RefSeq" id="WP_053998936.1">
    <property type="nucleotide sequence ID" value="NZ_JXMU01000011.1"/>
</dbReference>
<dbReference type="InterPro" id="IPR013216">
    <property type="entry name" value="Methyltransf_11"/>
</dbReference>
<dbReference type="GO" id="GO:0051289">
    <property type="term" value="P:protein homotetramerization"/>
    <property type="evidence" value="ECO:0007669"/>
    <property type="project" value="TreeGrafter"/>
</dbReference>
<dbReference type="GO" id="GO:0019286">
    <property type="term" value="P:glycine betaine biosynthetic process from glycine"/>
    <property type="evidence" value="ECO:0007669"/>
    <property type="project" value="UniProtKB-ARBA"/>
</dbReference>